<keyword evidence="7" id="KW-0282">Flagellum</keyword>
<name>A0A645D2J8_9ZZZZ</name>
<reference evidence="7" key="1">
    <citation type="submission" date="2019-08" db="EMBL/GenBank/DDBJ databases">
        <authorList>
            <person name="Kucharzyk K."/>
            <person name="Murdoch R.W."/>
            <person name="Higgins S."/>
            <person name="Loffler F."/>
        </authorList>
    </citation>
    <scope>NUCLEOTIDE SEQUENCE</scope>
</reference>
<dbReference type="NCBIfam" id="TIGR01395">
    <property type="entry name" value="FlgC"/>
    <property type="match status" value="1"/>
</dbReference>
<sequence>MENKNLGIKAVGVEDDKSPLKKVYDPSHPDADAEGYVTMPNVNVLNEMVDLIAATRAYEANVNTMNAQKSMFMKTLEIGR</sequence>
<feature type="domain" description="Flagellar basal-body/hook protein C-terminal" evidence="6">
    <location>
        <begin position="34"/>
        <end position="77"/>
    </location>
</feature>
<comment type="similarity">
    <text evidence="2">Belongs to the flagella basal body rod proteins family.</text>
</comment>
<keyword evidence="4" id="KW-0975">Bacterial flagellum</keyword>
<dbReference type="AlphaFoldDB" id="A0A645D2J8"/>
<dbReference type="InterPro" id="IPR010930">
    <property type="entry name" value="Flg_bb/hook_C_dom"/>
</dbReference>
<evidence type="ECO:0000256" key="2">
    <source>
        <dbReference type="ARBA" id="ARBA00009677"/>
    </source>
</evidence>
<comment type="subcellular location">
    <subcellularLocation>
        <location evidence="1">Bacterial flagellum basal body</location>
    </subcellularLocation>
</comment>
<dbReference type="GO" id="GO:0071978">
    <property type="term" value="P:bacterial-type flagellum-dependent swarming motility"/>
    <property type="evidence" value="ECO:0007669"/>
    <property type="project" value="TreeGrafter"/>
</dbReference>
<organism evidence="7">
    <name type="scientific">bioreactor metagenome</name>
    <dbReference type="NCBI Taxonomy" id="1076179"/>
    <lineage>
        <taxon>unclassified sequences</taxon>
        <taxon>metagenomes</taxon>
        <taxon>ecological metagenomes</taxon>
    </lineage>
</organism>
<dbReference type="GO" id="GO:0030694">
    <property type="term" value="C:bacterial-type flagellum basal body, rod"/>
    <property type="evidence" value="ECO:0007669"/>
    <property type="project" value="InterPro"/>
</dbReference>
<dbReference type="Pfam" id="PF06429">
    <property type="entry name" value="Flg_bbr_C"/>
    <property type="match status" value="1"/>
</dbReference>
<keyword evidence="7" id="KW-0969">Cilium</keyword>
<evidence type="ECO:0000256" key="4">
    <source>
        <dbReference type="ARBA" id="ARBA00023143"/>
    </source>
</evidence>
<gene>
    <name evidence="7" type="primary">flgC_15</name>
    <name evidence="7" type="ORF">SDC9_130445</name>
</gene>
<dbReference type="EMBL" id="VSSQ01032192">
    <property type="protein sequence ID" value="MPM83381.1"/>
    <property type="molecule type" value="Genomic_DNA"/>
</dbReference>
<evidence type="ECO:0000259" key="6">
    <source>
        <dbReference type="Pfam" id="PF06429"/>
    </source>
</evidence>
<evidence type="ECO:0000256" key="5">
    <source>
        <dbReference type="ARBA" id="ARBA00025933"/>
    </source>
</evidence>
<comment type="subunit">
    <text evidence="5">The basal body constitutes a major portion of the flagellar organelle and consists of four rings (L,P,S, and M) mounted on a central rod. The rod consists of about 26 subunits of FlgG in the distal portion, and FlgB, FlgC and FlgF are thought to build up the proximal portion of the rod with about 6 subunits each.</text>
</comment>
<proteinExistence type="inferred from homology"/>
<comment type="caution">
    <text evidence="7">The sequence shown here is derived from an EMBL/GenBank/DDBJ whole genome shotgun (WGS) entry which is preliminary data.</text>
</comment>
<evidence type="ECO:0000256" key="1">
    <source>
        <dbReference type="ARBA" id="ARBA00004117"/>
    </source>
</evidence>
<protein>
    <recommendedName>
        <fullName evidence="3">Flagellar basal-body rod protein FlgC</fullName>
    </recommendedName>
</protein>
<dbReference type="PANTHER" id="PTHR30435:SF2">
    <property type="entry name" value="FLAGELLAR BASAL-BODY ROD PROTEIN FLGC"/>
    <property type="match status" value="1"/>
</dbReference>
<evidence type="ECO:0000313" key="7">
    <source>
        <dbReference type="EMBL" id="MPM83381.1"/>
    </source>
</evidence>
<dbReference type="PANTHER" id="PTHR30435">
    <property type="entry name" value="FLAGELLAR PROTEIN"/>
    <property type="match status" value="1"/>
</dbReference>
<evidence type="ECO:0000256" key="3">
    <source>
        <dbReference type="ARBA" id="ARBA00017941"/>
    </source>
</evidence>
<accession>A0A645D2J8</accession>
<keyword evidence="7" id="KW-0966">Cell projection</keyword>
<dbReference type="InterPro" id="IPR006299">
    <property type="entry name" value="FlgC"/>
</dbReference>